<dbReference type="EMBL" id="BKCJ011293512">
    <property type="protein sequence ID" value="GFD16475.1"/>
    <property type="molecule type" value="Genomic_DNA"/>
</dbReference>
<dbReference type="AlphaFoldDB" id="A0A699TZQ6"/>
<proteinExistence type="predicted"/>
<feature type="non-terminal residue" evidence="2">
    <location>
        <position position="45"/>
    </location>
</feature>
<gene>
    <name evidence="2" type="ORF">Tci_888444</name>
</gene>
<feature type="transmembrane region" description="Helical" evidence="1">
    <location>
        <begin position="20"/>
        <end position="44"/>
    </location>
</feature>
<protein>
    <submittedName>
        <fullName evidence="2">Uncharacterized protein</fullName>
    </submittedName>
</protein>
<evidence type="ECO:0000256" key="1">
    <source>
        <dbReference type="SAM" id="Phobius"/>
    </source>
</evidence>
<sequence length="45" mass="4473">MKGSSIGSLLSSGTWTEGGWMFLVIGSSVSFVASGSFSITGGGIE</sequence>
<name>A0A699TZQ6_TANCI</name>
<comment type="caution">
    <text evidence="2">The sequence shown here is derived from an EMBL/GenBank/DDBJ whole genome shotgun (WGS) entry which is preliminary data.</text>
</comment>
<organism evidence="2">
    <name type="scientific">Tanacetum cinerariifolium</name>
    <name type="common">Dalmatian daisy</name>
    <name type="synonym">Chrysanthemum cinerariifolium</name>
    <dbReference type="NCBI Taxonomy" id="118510"/>
    <lineage>
        <taxon>Eukaryota</taxon>
        <taxon>Viridiplantae</taxon>
        <taxon>Streptophyta</taxon>
        <taxon>Embryophyta</taxon>
        <taxon>Tracheophyta</taxon>
        <taxon>Spermatophyta</taxon>
        <taxon>Magnoliopsida</taxon>
        <taxon>eudicotyledons</taxon>
        <taxon>Gunneridae</taxon>
        <taxon>Pentapetalae</taxon>
        <taxon>asterids</taxon>
        <taxon>campanulids</taxon>
        <taxon>Asterales</taxon>
        <taxon>Asteraceae</taxon>
        <taxon>Asteroideae</taxon>
        <taxon>Anthemideae</taxon>
        <taxon>Anthemidinae</taxon>
        <taxon>Tanacetum</taxon>
    </lineage>
</organism>
<keyword evidence="1" id="KW-1133">Transmembrane helix</keyword>
<keyword evidence="1" id="KW-0812">Transmembrane</keyword>
<evidence type="ECO:0000313" key="2">
    <source>
        <dbReference type="EMBL" id="GFD16475.1"/>
    </source>
</evidence>
<accession>A0A699TZQ6</accession>
<reference evidence="2" key="1">
    <citation type="journal article" date="2019" name="Sci. Rep.">
        <title>Draft genome of Tanacetum cinerariifolium, the natural source of mosquito coil.</title>
        <authorList>
            <person name="Yamashiro T."/>
            <person name="Shiraishi A."/>
            <person name="Satake H."/>
            <person name="Nakayama K."/>
        </authorList>
    </citation>
    <scope>NUCLEOTIDE SEQUENCE</scope>
</reference>
<keyword evidence="1" id="KW-0472">Membrane</keyword>